<comment type="subcellular location">
    <subcellularLocation>
        <location evidence="1">Endomembrane system</location>
        <topology evidence="1">Multi-pass membrane protein</topology>
    </subcellularLocation>
</comment>
<evidence type="ECO:0000256" key="1">
    <source>
        <dbReference type="ARBA" id="ARBA00004127"/>
    </source>
</evidence>
<keyword evidence="7" id="KW-1185">Reference proteome</keyword>
<evidence type="ECO:0000256" key="3">
    <source>
        <dbReference type="ARBA" id="ARBA00022989"/>
    </source>
</evidence>
<sequence>MKWLDIPPVWLAGMAFLTWHSRGPLGALSFGYGIAQWIGAAMVAVGLILMVLAVLRMQAHRTTPIPHMSPNALVTEGVFALTRNPIYLGDIFILSRLILRWNAPLAVPLVFLFQFILLRRFILPEEARMKEHFGAEFDQYAEKTRRWL</sequence>
<dbReference type="Gene3D" id="1.20.120.1630">
    <property type="match status" value="1"/>
</dbReference>
<gene>
    <name evidence="6" type="ORF">SAMN05444003_1050</name>
</gene>
<dbReference type="EMBL" id="FQXB01000001">
    <property type="protein sequence ID" value="SHG81367.1"/>
    <property type="molecule type" value="Genomic_DNA"/>
</dbReference>
<dbReference type="GO" id="GO:0032259">
    <property type="term" value="P:methylation"/>
    <property type="evidence" value="ECO:0007669"/>
    <property type="project" value="UniProtKB-KW"/>
</dbReference>
<reference evidence="6 7" key="1">
    <citation type="submission" date="2016-11" db="EMBL/GenBank/DDBJ databases">
        <authorList>
            <person name="Jaros S."/>
            <person name="Januszkiewicz K."/>
            <person name="Wedrychowicz H."/>
        </authorList>
    </citation>
    <scope>NUCLEOTIDE SEQUENCE [LARGE SCALE GENOMIC DNA]</scope>
    <source>
        <strain evidence="6 7">DSM 28715</strain>
    </source>
</reference>
<dbReference type="PANTHER" id="PTHR12714">
    <property type="entry name" value="PROTEIN-S ISOPRENYLCYSTEINE O-METHYLTRANSFERASE"/>
    <property type="match status" value="1"/>
</dbReference>
<evidence type="ECO:0000313" key="7">
    <source>
        <dbReference type="Proteomes" id="UP000184074"/>
    </source>
</evidence>
<dbReference type="OrthoDB" id="9811969at2"/>
<feature type="transmembrane region" description="Helical" evidence="5">
    <location>
        <begin position="105"/>
        <end position="122"/>
    </location>
</feature>
<evidence type="ECO:0000313" key="6">
    <source>
        <dbReference type="EMBL" id="SHG81367.1"/>
    </source>
</evidence>
<accession>A0A1M5MVY3</accession>
<keyword evidence="3 5" id="KW-1133">Transmembrane helix</keyword>
<dbReference type="InterPro" id="IPR007318">
    <property type="entry name" value="Phopholipid_MeTrfase"/>
</dbReference>
<organism evidence="6 7">
    <name type="scientific">Cognatiyoonia sediminum</name>
    <dbReference type="NCBI Taxonomy" id="1508389"/>
    <lineage>
        <taxon>Bacteria</taxon>
        <taxon>Pseudomonadati</taxon>
        <taxon>Pseudomonadota</taxon>
        <taxon>Alphaproteobacteria</taxon>
        <taxon>Rhodobacterales</taxon>
        <taxon>Paracoccaceae</taxon>
        <taxon>Cognatiyoonia</taxon>
    </lineage>
</organism>
<dbReference type="Pfam" id="PF04191">
    <property type="entry name" value="PEMT"/>
    <property type="match status" value="1"/>
</dbReference>
<keyword evidence="6" id="KW-0489">Methyltransferase</keyword>
<keyword evidence="4 5" id="KW-0472">Membrane</keyword>
<dbReference type="AlphaFoldDB" id="A0A1M5MVY3"/>
<dbReference type="GO" id="GO:0008168">
    <property type="term" value="F:methyltransferase activity"/>
    <property type="evidence" value="ECO:0007669"/>
    <property type="project" value="UniProtKB-KW"/>
</dbReference>
<feature type="transmembrane region" description="Helical" evidence="5">
    <location>
        <begin position="37"/>
        <end position="57"/>
    </location>
</feature>
<dbReference type="Proteomes" id="UP000184074">
    <property type="component" value="Unassembled WGS sequence"/>
</dbReference>
<keyword evidence="2 5" id="KW-0812">Transmembrane</keyword>
<proteinExistence type="predicted"/>
<name>A0A1M5MVY3_9RHOB</name>
<evidence type="ECO:0000256" key="5">
    <source>
        <dbReference type="SAM" id="Phobius"/>
    </source>
</evidence>
<evidence type="ECO:0000256" key="4">
    <source>
        <dbReference type="ARBA" id="ARBA00023136"/>
    </source>
</evidence>
<keyword evidence="6" id="KW-0808">Transferase</keyword>
<evidence type="ECO:0000256" key="2">
    <source>
        <dbReference type="ARBA" id="ARBA00022692"/>
    </source>
</evidence>
<dbReference type="PANTHER" id="PTHR12714:SF9">
    <property type="entry name" value="PROTEIN-S-ISOPRENYLCYSTEINE O-METHYLTRANSFERASE"/>
    <property type="match status" value="1"/>
</dbReference>
<dbReference type="GO" id="GO:0012505">
    <property type="term" value="C:endomembrane system"/>
    <property type="evidence" value="ECO:0007669"/>
    <property type="project" value="UniProtKB-SubCell"/>
</dbReference>
<protein>
    <submittedName>
        <fullName evidence="6">Protein-S-isoprenylcysteine O-methyltransferase Ste14</fullName>
    </submittedName>
</protein>
<dbReference type="STRING" id="1508389.SAMN05444003_1050"/>